<dbReference type="GO" id="GO:0050333">
    <property type="term" value="F:thiamine triphosphate phosphatase activity"/>
    <property type="evidence" value="ECO:0007669"/>
    <property type="project" value="InterPro"/>
</dbReference>
<dbReference type="AlphaFoldDB" id="A0A813XRY8"/>
<reference evidence="2" key="1">
    <citation type="submission" date="2021-02" db="EMBL/GenBank/DDBJ databases">
        <authorList>
            <person name="Nowell W R."/>
        </authorList>
    </citation>
    <scope>NUCLEOTIDE SEQUENCE</scope>
    <source>
        <strain evidence="2">Ploen Becks lab</strain>
    </source>
</reference>
<comment type="caution">
    <text evidence="2">The sequence shown here is derived from an EMBL/GenBank/DDBJ whole genome shotgun (WGS) entry which is preliminary data.</text>
</comment>
<proteinExistence type="predicted"/>
<dbReference type="InterPro" id="IPR033469">
    <property type="entry name" value="CYTH-like_dom_sf"/>
</dbReference>
<dbReference type="GO" id="GO:0000287">
    <property type="term" value="F:magnesium ion binding"/>
    <property type="evidence" value="ECO:0007669"/>
    <property type="project" value="TreeGrafter"/>
</dbReference>
<dbReference type="OrthoDB" id="442176at2759"/>
<name>A0A813XRY8_9BILA</name>
<keyword evidence="3" id="KW-1185">Reference proteome</keyword>
<dbReference type="Pfam" id="PF01928">
    <property type="entry name" value="CYTH"/>
    <property type="match status" value="1"/>
</dbReference>
<dbReference type="PROSITE" id="PS51707">
    <property type="entry name" value="CYTH"/>
    <property type="match status" value="1"/>
</dbReference>
<dbReference type="InterPro" id="IPR023577">
    <property type="entry name" value="CYTH_domain"/>
</dbReference>
<protein>
    <recommendedName>
        <fullName evidence="1">CYTH domain-containing protein</fullName>
    </recommendedName>
</protein>
<evidence type="ECO:0000259" key="1">
    <source>
        <dbReference type="PROSITE" id="PS51707"/>
    </source>
</evidence>
<gene>
    <name evidence="2" type="ORF">OXX778_LOCUS10095</name>
</gene>
<evidence type="ECO:0000313" key="2">
    <source>
        <dbReference type="EMBL" id="CAF0874419.1"/>
    </source>
</evidence>
<dbReference type="PANTHER" id="PTHR14586:SF1">
    <property type="entry name" value="THIAMINE-TRIPHOSPHATASE"/>
    <property type="match status" value="1"/>
</dbReference>
<organism evidence="2 3">
    <name type="scientific">Brachionus calyciflorus</name>
    <dbReference type="NCBI Taxonomy" id="104777"/>
    <lineage>
        <taxon>Eukaryota</taxon>
        <taxon>Metazoa</taxon>
        <taxon>Spiralia</taxon>
        <taxon>Gnathifera</taxon>
        <taxon>Rotifera</taxon>
        <taxon>Eurotatoria</taxon>
        <taxon>Monogononta</taxon>
        <taxon>Pseudotrocha</taxon>
        <taxon>Ploima</taxon>
        <taxon>Brachionidae</taxon>
        <taxon>Brachionus</taxon>
    </lineage>
</organism>
<feature type="domain" description="CYTH" evidence="1">
    <location>
        <begin position="6"/>
        <end position="204"/>
    </location>
</feature>
<dbReference type="GO" id="GO:0042357">
    <property type="term" value="P:thiamine diphosphate metabolic process"/>
    <property type="evidence" value="ECO:0007669"/>
    <property type="project" value="TreeGrafter"/>
</dbReference>
<dbReference type="Proteomes" id="UP000663879">
    <property type="component" value="Unassembled WGS sequence"/>
</dbReference>
<dbReference type="PANTHER" id="PTHR14586">
    <property type="entry name" value="THIAMINE-TRIPHOSPHATASE"/>
    <property type="match status" value="1"/>
</dbReference>
<dbReference type="EMBL" id="CAJNOC010001557">
    <property type="protein sequence ID" value="CAF0874419.1"/>
    <property type="molecule type" value="Genomic_DNA"/>
</dbReference>
<sequence length="231" mass="27233">MTTRRNLEIEKKFFYSANLEQKLKDLNAKEESVIEMVDTYLDNSDSYFLILNDFWLRSRKIGNLEPKWELKYPSKIKSTSHEKNFNKYFETNDQTEIIHLISTLIGNNFDLNSKLTKAQDINEMINVLNLKPFSLIKTTRKVFSFDRISIDLDETDFDYKIAELEIVLQGDLNQNEIDLSIQQIDNFAIKLGKYKKYLKNTIKRLQIDNSILCSKFVGIFFPKIENESRVS</sequence>
<accession>A0A813XRY8</accession>
<dbReference type="SUPFAM" id="SSF55154">
    <property type="entry name" value="CYTH-like phosphatases"/>
    <property type="match status" value="1"/>
</dbReference>
<evidence type="ECO:0000313" key="3">
    <source>
        <dbReference type="Proteomes" id="UP000663879"/>
    </source>
</evidence>
<dbReference type="Gene3D" id="2.40.320.10">
    <property type="entry name" value="Hypothetical Protein Pfu-838710-001"/>
    <property type="match status" value="1"/>
</dbReference>
<dbReference type="InterPro" id="IPR039582">
    <property type="entry name" value="THTPA"/>
</dbReference>